<sequence length="233" mass="26878">MDYEWQFGSYAILSHTWISSGEITYSEWRNPTAPLDKHSPGYDKLAQFCKVAAKRGLRLGWMDTVCINKESSTELDESIRSMFKWYRRADVCIAYLAETITLDDVKQDKWFTRGWTLQELLAPKFIKFFSKSWIALSDNPNLSDTSRTSPLLYALSNASGLSMEELSSYPHIGRHPIWRKMQWAANRKVTRGEDTAYSLMGIFDISMPIGYGEGAEHAFLRLVKEILNSKQRH</sequence>
<dbReference type="OMA" id="RCENAKD"/>
<dbReference type="Proteomes" id="UP000054270">
    <property type="component" value="Unassembled WGS sequence"/>
</dbReference>
<evidence type="ECO:0000259" key="1">
    <source>
        <dbReference type="Pfam" id="PF06985"/>
    </source>
</evidence>
<dbReference type="STRING" id="945553.A0A0D2PGY9"/>
<gene>
    <name evidence="2" type="ORF">HYPSUDRAFT_1095940</name>
</gene>
<dbReference type="InterPro" id="IPR010730">
    <property type="entry name" value="HET"/>
</dbReference>
<proteinExistence type="predicted"/>
<dbReference type="OrthoDB" id="5122891at2759"/>
<name>A0A0D2PGY9_HYPSF</name>
<reference evidence="3" key="1">
    <citation type="submission" date="2014-04" db="EMBL/GenBank/DDBJ databases">
        <title>Evolutionary Origins and Diversification of the Mycorrhizal Mutualists.</title>
        <authorList>
            <consortium name="DOE Joint Genome Institute"/>
            <consortium name="Mycorrhizal Genomics Consortium"/>
            <person name="Kohler A."/>
            <person name="Kuo A."/>
            <person name="Nagy L.G."/>
            <person name="Floudas D."/>
            <person name="Copeland A."/>
            <person name="Barry K.W."/>
            <person name="Cichocki N."/>
            <person name="Veneault-Fourrey C."/>
            <person name="LaButti K."/>
            <person name="Lindquist E.A."/>
            <person name="Lipzen A."/>
            <person name="Lundell T."/>
            <person name="Morin E."/>
            <person name="Murat C."/>
            <person name="Riley R."/>
            <person name="Ohm R."/>
            <person name="Sun H."/>
            <person name="Tunlid A."/>
            <person name="Henrissat B."/>
            <person name="Grigoriev I.V."/>
            <person name="Hibbett D.S."/>
            <person name="Martin F."/>
        </authorList>
    </citation>
    <scope>NUCLEOTIDE SEQUENCE [LARGE SCALE GENOMIC DNA]</scope>
    <source>
        <strain evidence="3">FD-334 SS-4</strain>
    </source>
</reference>
<dbReference type="PANTHER" id="PTHR10622">
    <property type="entry name" value="HET DOMAIN-CONTAINING PROTEIN"/>
    <property type="match status" value="1"/>
</dbReference>
<evidence type="ECO:0000313" key="3">
    <source>
        <dbReference type="Proteomes" id="UP000054270"/>
    </source>
</evidence>
<dbReference type="EMBL" id="KN817578">
    <property type="protein sequence ID" value="KJA19370.1"/>
    <property type="molecule type" value="Genomic_DNA"/>
</dbReference>
<dbReference type="Pfam" id="PF06985">
    <property type="entry name" value="HET"/>
    <property type="match status" value="1"/>
</dbReference>
<evidence type="ECO:0000313" key="2">
    <source>
        <dbReference type="EMBL" id="KJA19370.1"/>
    </source>
</evidence>
<feature type="domain" description="Heterokaryon incompatibility" evidence="1">
    <location>
        <begin position="10"/>
        <end position="98"/>
    </location>
</feature>
<accession>A0A0D2PGY9</accession>
<dbReference type="PANTHER" id="PTHR10622:SF10">
    <property type="entry name" value="HET DOMAIN-CONTAINING PROTEIN"/>
    <property type="match status" value="1"/>
</dbReference>
<protein>
    <recommendedName>
        <fullName evidence="1">Heterokaryon incompatibility domain-containing protein</fullName>
    </recommendedName>
</protein>
<feature type="non-terminal residue" evidence="2">
    <location>
        <position position="233"/>
    </location>
</feature>
<keyword evidence="3" id="KW-1185">Reference proteome</keyword>
<dbReference type="AlphaFoldDB" id="A0A0D2PGY9"/>
<organism evidence="2 3">
    <name type="scientific">Hypholoma sublateritium (strain FD-334 SS-4)</name>
    <dbReference type="NCBI Taxonomy" id="945553"/>
    <lineage>
        <taxon>Eukaryota</taxon>
        <taxon>Fungi</taxon>
        <taxon>Dikarya</taxon>
        <taxon>Basidiomycota</taxon>
        <taxon>Agaricomycotina</taxon>
        <taxon>Agaricomycetes</taxon>
        <taxon>Agaricomycetidae</taxon>
        <taxon>Agaricales</taxon>
        <taxon>Agaricineae</taxon>
        <taxon>Strophariaceae</taxon>
        <taxon>Hypholoma</taxon>
    </lineage>
</organism>